<accession>A0A0C2WJ49</accession>
<reference evidence="1 2" key="1">
    <citation type="submission" date="2014-04" db="EMBL/GenBank/DDBJ databases">
        <title>Evolutionary Origins and Diversification of the Mycorrhizal Mutualists.</title>
        <authorList>
            <consortium name="DOE Joint Genome Institute"/>
            <consortium name="Mycorrhizal Genomics Consortium"/>
            <person name="Kohler A."/>
            <person name="Kuo A."/>
            <person name="Nagy L.G."/>
            <person name="Floudas D."/>
            <person name="Copeland A."/>
            <person name="Barry K.W."/>
            <person name="Cichocki N."/>
            <person name="Veneault-Fourrey C."/>
            <person name="LaButti K."/>
            <person name="Lindquist E.A."/>
            <person name="Lipzen A."/>
            <person name="Lundell T."/>
            <person name="Morin E."/>
            <person name="Murat C."/>
            <person name="Riley R."/>
            <person name="Ohm R."/>
            <person name="Sun H."/>
            <person name="Tunlid A."/>
            <person name="Henrissat B."/>
            <person name="Grigoriev I.V."/>
            <person name="Hibbett D.S."/>
            <person name="Martin F."/>
        </authorList>
    </citation>
    <scope>NUCLEOTIDE SEQUENCE [LARGE SCALE GENOMIC DNA]</scope>
    <source>
        <strain evidence="1 2">Koide BX008</strain>
    </source>
</reference>
<dbReference type="AlphaFoldDB" id="A0A0C2WJ49"/>
<evidence type="ECO:0000313" key="2">
    <source>
        <dbReference type="Proteomes" id="UP000054549"/>
    </source>
</evidence>
<dbReference type="EMBL" id="KN818283">
    <property type="protein sequence ID" value="KIL61532.1"/>
    <property type="molecule type" value="Genomic_DNA"/>
</dbReference>
<sequence length="116" mass="13297">MHILVHHKMTIPFNSNGSLTRFPMNFRSVRPPHPNPDRTFICVSDCKRSFLTIKQFYFNKNVSSRALPTCGTPNSNLACWNFQCLILPIMPDKTLHYVTPGGQKETVLCYLLIKKA</sequence>
<gene>
    <name evidence="1" type="ORF">M378DRAFT_853968</name>
</gene>
<organism evidence="1 2">
    <name type="scientific">Amanita muscaria (strain Koide BX008)</name>
    <dbReference type="NCBI Taxonomy" id="946122"/>
    <lineage>
        <taxon>Eukaryota</taxon>
        <taxon>Fungi</taxon>
        <taxon>Dikarya</taxon>
        <taxon>Basidiomycota</taxon>
        <taxon>Agaricomycotina</taxon>
        <taxon>Agaricomycetes</taxon>
        <taxon>Agaricomycetidae</taxon>
        <taxon>Agaricales</taxon>
        <taxon>Pluteineae</taxon>
        <taxon>Amanitaceae</taxon>
        <taxon>Amanita</taxon>
    </lineage>
</organism>
<keyword evidence="2" id="KW-1185">Reference proteome</keyword>
<dbReference type="InParanoid" id="A0A0C2WJ49"/>
<dbReference type="HOGENOM" id="CLU_2096275_0_0_1"/>
<proteinExistence type="predicted"/>
<dbReference type="Proteomes" id="UP000054549">
    <property type="component" value="Unassembled WGS sequence"/>
</dbReference>
<protein>
    <submittedName>
        <fullName evidence="1">Uncharacterized protein</fullName>
    </submittedName>
</protein>
<evidence type="ECO:0000313" key="1">
    <source>
        <dbReference type="EMBL" id="KIL61532.1"/>
    </source>
</evidence>
<name>A0A0C2WJ49_AMAMK</name>